<accession>A0A1L7CLG6</accession>
<organism evidence="1 3">
    <name type="scientific">Corynebacterium flavescens</name>
    <dbReference type="NCBI Taxonomy" id="28028"/>
    <lineage>
        <taxon>Bacteria</taxon>
        <taxon>Bacillati</taxon>
        <taxon>Actinomycetota</taxon>
        <taxon>Actinomycetes</taxon>
        <taxon>Mycobacteriales</taxon>
        <taxon>Corynebacteriaceae</taxon>
        <taxon>Corynebacterium</taxon>
    </lineage>
</organism>
<protein>
    <submittedName>
        <fullName evidence="1">Uncharacterized protein</fullName>
    </submittedName>
</protein>
<evidence type="ECO:0000313" key="3">
    <source>
        <dbReference type="Proteomes" id="UP000185479"/>
    </source>
</evidence>
<evidence type="ECO:0000313" key="1">
    <source>
        <dbReference type="EMBL" id="APT86694.1"/>
    </source>
</evidence>
<dbReference type="EMBL" id="BJNB01000001">
    <property type="protein sequence ID" value="GEB96514.1"/>
    <property type="molecule type" value="Genomic_DNA"/>
</dbReference>
<dbReference type="AlphaFoldDB" id="A0A1L7CLG6"/>
<dbReference type="Proteomes" id="UP000185479">
    <property type="component" value="Chromosome"/>
</dbReference>
<keyword evidence="3" id="KW-1185">Reference proteome</keyword>
<dbReference type="EMBL" id="CP009246">
    <property type="protein sequence ID" value="APT86694.1"/>
    <property type="molecule type" value="Genomic_DNA"/>
</dbReference>
<evidence type="ECO:0000313" key="2">
    <source>
        <dbReference type="EMBL" id="GEB96514.1"/>
    </source>
</evidence>
<gene>
    <name evidence="2" type="ORF">CFL01nite_00090</name>
    <name evidence="1" type="ORF">CFLV_05505</name>
</gene>
<sequence>MLILKDTMRQAYEAAGYEITESQLDERYEQMMSEWEELALTKLSELTNKVVAQTGRSLVDAMTRDQLLRLSNQIAADEIRKLWLDPLTQEAIEAELKEHEENPPSLQVLNSPDLWMTQWHYLSSDSATWDLACELWPDAPTRWLSLASALMQVYEHQYKLYPGYKYSKLLPEFEAKIEHAMTLQKPPGTAA</sequence>
<dbReference type="KEGG" id="cfc:CFLV_05505"/>
<name>A0A1L7CLG6_CORFL</name>
<dbReference type="Proteomes" id="UP000315353">
    <property type="component" value="Unassembled WGS sequence"/>
</dbReference>
<proteinExistence type="predicted"/>
<reference evidence="2 4" key="2">
    <citation type="submission" date="2019-06" db="EMBL/GenBank/DDBJ databases">
        <title>Whole genome shotgun sequence of Corynebacterium flavescens NBRC 14136.</title>
        <authorList>
            <person name="Hosoyama A."/>
            <person name="Uohara A."/>
            <person name="Ohji S."/>
            <person name="Ichikawa N."/>
        </authorList>
    </citation>
    <scope>NUCLEOTIDE SEQUENCE [LARGE SCALE GENOMIC DNA]</scope>
    <source>
        <strain evidence="2 4">NBRC 14136</strain>
    </source>
</reference>
<reference evidence="1 3" key="1">
    <citation type="submission" date="2014-08" db="EMBL/GenBank/DDBJ databases">
        <title>Complete genome sequence of Corynebacterium flavescens OJ8(T)(=DSM 20296(T)), isolated from cheese.</title>
        <authorList>
            <person name="Ruckert C."/>
            <person name="Albersmeier A."/>
            <person name="Winkler A."/>
            <person name="Kalinowski J."/>
        </authorList>
    </citation>
    <scope>NUCLEOTIDE SEQUENCE [LARGE SCALE GENOMIC DNA]</scope>
    <source>
        <strain evidence="1 3">OJ8</strain>
    </source>
</reference>
<evidence type="ECO:0000313" key="4">
    <source>
        <dbReference type="Proteomes" id="UP000315353"/>
    </source>
</evidence>